<evidence type="ECO:0000313" key="10">
    <source>
        <dbReference type="EMBL" id="QUP54617.1"/>
    </source>
</evidence>
<protein>
    <recommendedName>
        <fullName evidence="6">NAD(+) hydrolase ThsA</fullName>
        <ecNumber evidence="4">3.2.2.5</ecNumber>
    </recommendedName>
</protein>
<dbReference type="SUPFAM" id="SSF52467">
    <property type="entry name" value="DHS-like NAD/FAD-binding domain"/>
    <property type="match status" value="1"/>
</dbReference>
<keyword evidence="11" id="KW-1185">Reference proteome</keyword>
<evidence type="ECO:0000313" key="11">
    <source>
        <dbReference type="Proteomes" id="UP000677898"/>
    </source>
</evidence>
<evidence type="ECO:0000256" key="1">
    <source>
        <dbReference type="ARBA" id="ARBA00022801"/>
    </source>
</evidence>
<reference evidence="10 11" key="1">
    <citation type="journal article" date="2021" name="Phytopathology">
        <title>Complete genome sequence of Ralstonia syzygii subsp. indonesiensis strain LLRS-1, isolated from wilted tobacco in China.</title>
        <authorList>
            <person name="Lu C.H."/>
            <person name="Li J.Y."/>
            <person name="Mi M.G."/>
            <person name="Lin Z.L."/>
            <person name="Jiang N."/>
            <person name="Gai X."/>
            <person name="Ma J.H."/>
            <person name="Lei L.P."/>
            <person name="Xia Z.Y."/>
        </authorList>
    </citation>
    <scope>NUCLEOTIDE SEQUENCE [LARGE SCALE GENOMIC DNA]</scope>
    <source>
        <strain evidence="10 11">LLRS-1</strain>
    </source>
</reference>
<dbReference type="Proteomes" id="UP000677898">
    <property type="component" value="Chromosome"/>
</dbReference>
<dbReference type="PROSITE" id="PS50305">
    <property type="entry name" value="SIRTUIN"/>
    <property type="match status" value="1"/>
</dbReference>
<dbReference type="InterPro" id="IPR026590">
    <property type="entry name" value="Ssirtuin_cat_dom"/>
</dbReference>
<dbReference type="EC" id="3.2.2.5" evidence="4"/>
<dbReference type="Pfam" id="PF18185">
    <property type="entry name" value="STALD"/>
    <property type="match status" value="1"/>
</dbReference>
<comment type="caution">
    <text evidence="8">Lacks conserved residue(s) required for the propagation of feature annotation.</text>
</comment>
<evidence type="ECO:0000256" key="5">
    <source>
        <dbReference type="ARBA" id="ARBA00035014"/>
    </source>
</evidence>
<dbReference type="InterPro" id="IPR029035">
    <property type="entry name" value="DHS-like_NAD/FAD-binding_dom"/>
</dbReference>
<dbReference type="InterPro" id="IPR041486">
    <property type="entry name" value="ThsA_STALD"/>
</dbReference>
<keyword evidence="1" id="KW-0378">Hydrolase</keyword>
<evidence type="ECO:0000256" key="3">
    <source>
        <dbReference type="ARBA" id="ARBA00023118"/>
    </source>
</evidence>
<evidence type="ECO:0000256" key="6">
    <source>
        <dbReference type="ARBA" id="ARBA00035033"/>
    </source>
</evidence>
<dbReference type="CDD" id="cd01406">
    <property type="entry name" value="SIR2-like"/>
    <property type="match status" value="1"/>
</dbReference>
<gene>
    <name evidence="10" type="ORF">GO998_13180</name>
</gene>
<comment type="similarity">
    <text evidence="5">Belongs to the soluble Thoeris ThsA family.</text>
</comment>
<keyword evidence="2" id="KW-0520">NAD</keyword>
<evidence type="ECO:0000259" key="9">
    <source>
        <dbReference type="PROSITE" id="PS50305"/>
    </source>
</evidence>
<dbReference type="RefSeq" id="WP_211903851.1">
    <property type="nucleotide sequence ID" value="NZ_CP046729.1"/>
</dbReference>
<proteinExistence type="inferred from homology"/>
<evidence type="ECO:0000256" key="8">
    <source>
        <dbReference type="PROSITE-ProRule" id="PRU00236"/>
    </source>
</evidence>
<sequence>MAATSTPFGSDIQAFINAFADDIADGTAAIFAGAGLSVASGYVNWSELLREIAEELGLDVDRETNLVAVAQYHLNERRNRTRINQKIIDEFSVGHAINENHKILARLPIATYWTTNYDRMIETALEAAGKVVDVKYTIEHLKKTQRGRDAVVYKMHGDVGEPDKAVLTKDDYEGYFRDREPFVTALTGDLVSKTMLFVGFSFTDPNIDYVMSRVRVVLRSQPKQHYCILRREARKSGEKRASFEYRRRQQDYFVKDLARIGIHALMVDEYSDVTRLLQAVEARYRNRTVFISGSAHEFDPWLPDDAGQLIEALSAGLISKGFNVVTGFGLGVGPSVIAGALHEILTHPKRHSQNQLQAFPFPVASGSAAARRAMYRPHREAMIGKAGIAIFLFGNKRDDQGNIVPADGMREELSIAHALGLHIVAAGSTGWVAQEIATALAELLAGRTKAFKKAFAIANDPNVDIKSTVNAILMMVNEYRDI</sequence>
<comment type="catalytic activity">
    <reaction evidence="7">
        <text>NAD(+) + H2O = ADP-D-ribose + nicotinamide + H(+)</text>
        <dbReference type="Rhea" id="RHEA:16301"/>
        <dbReference type="ChEBI" id="CHEBI:15377"/>
        <dbReference type="ChEBI" id="CHEBI:15378"/>
        <dbReference type="ChEBI" id="CHEBI:17154"/>
        <dbReference type="ChEBI" id="CHEBI:57540"/>
        <dbReference type="ChEBI" id="CHEBI:57967"/>
        <dbReference type="EC" id="3.2.2.5"/>
    </reaction>
    <physiologicalReaction direction="left-to-right" evidence="7">
        <dbReference type="Rhea" id="RHEA:16302"/>
    </physiologicalReaction>
</comment>
<name>A0ABX7ZI38_9RALS</name>
<accession>A0ABX7ZI38</accession>
<dbReference type="EMBL" id="CP046729">
    <property type="protein sequence ID" value="QUP54617.1"/>
    <property type="molecule type" value="Genomic_DNA"/>
</dbReference>
<organism evidence="10 11">
    <name type="scientific">Ralstonia syzygii</name>
    <dbReference type="NCBI Taxonomy" id="28097"/>
    <lineage>
        <taxon>Bacteria</taxon>
        <taxon>Pseudomonadati</taxon>
        <taxon>Pseudomonadota</taxon>
        <taxon>Betaproteobacteria</taxon>
        <taxon>Burkholderiales</taxon>
        <taxon>Burkholderiaceae</taxon>
        <taxon>Ralstonia</taxon>
        <taxon>Ralstonia solanacearum species complex</taxon>
    </lineage>
</organism>
<dbReference type="Pfam" id="PF13289">
    <property type="entry name" value="SIR2_2"/>
    <property type="match status" value="1"/>
</dbReference>
<evidence type="ECO:0000256" key="7">
    <source>
        <dbReference type="ARBA" id="ARBA00047575"/>
    </source>
</evidence>
<feature type="domain" description="Deacetylase sirtuin-type" evidence="9">
    <location>
        <begin position="5"/>
        <end position="283"/>
    </location>
</feature>
<evidence type="ECO:0000256" key="4">
    <source>
        <dbReference type="ARBA" id="ARBA00034327"/>
    </source>
</evidence>
<keyword evidence="3" id="KW-0051">Antiviral defense</keyword>
<evidence type="ECO:0000256" key="2">
    <source>
        <dbReference type="ARBA" id="ARBA00023027"/>
    </source>
</evidence>